<dbReference type="PIRSF" id="PIRSF001589">
    <property type="entry name" value="Asn_synthetase_glu-h"/>
    <property type="match status" value="1"/>
</dbReference>
<evidence type="ECO:0000256" key="8">
    <source>
        <dbReference type="PIRSR" id="PIRSR001589-1"/>
    </source>
</evidence>
<evidence type="ECO:0000256" key="6">
    <source>
        <dbReference type="ARBA" id="ARBA00022962"/>
    </source>
</evidence>
<feature type="domain" description="Glutamine amidotransferase type-2" evidence="12">
    <location>
        <begin position="2"/>
        <end position="214"/>
    </location>
</feature>
<evidence type="ECO:0000256" key="9">
    <source>
        <dbReference type="PIRSR" id="PIRSR001589-2"/>
    </source>
</evidence>
<evidence type="ECO:0000256" key="4">
    <source>
        <dbReference type="ARBA" id="ARBA00022741"/>
    </source>
</evidence>
<dbReference type="EMBL" id="VBPB01000034">
    <property type="protein sequence ID" value="TMQ73886.1"/>
    <property type="molecule type" value="Genomic_DNA"/>
</dbReference>
<comment type="similarity">
    <text evidence="2">Belongs to the asparagine synthetase family.</text>
</comment>
<dbReference type="InterPro" id="IPR029055">
    <property type="entry name" value="Ntn_hydrolases_N"/>
</dbReference>
<dbReference type="Gene3D" id="3.40.50.620">
    <property type="entry name" value="HUPs"/>
    <property type="match status" value="1"/>
</dbReference>
<feature type="binding site" evidence="9">
    <location>
        <position position="101"/>
    </location>
    <ligand>
        <name>L-glutamine</name>
        <dbReference type="ChEBI" id="CHEBI:58359"/>
    </ligand>
</feature>
<reference evidence="13 14" key="1">
    <citation type="journal article" date="2019" name="Nat. Microbiol.">
        <title>Mediterranean grassland soil C-N compound turnover is dependent on rainfall and depth, and is mediated by genomically divergent microorganisms.</title>
        <authorList>
            <person name="Diamond S."/>
            <person name="Andeer P.F."/>
            <person name="Li Z."/>
            <person name="Crits-Christoph A."/>
            <person name="Burstein D."/>
            <person name="Anantharaman K."/>
            <person name="Lane K.R."/>
            <person name="Thomas B.C."/>
            <person name="Pan C."/>
            <person name="Northen T.R."/>
            <person name="Banfield J.F."/>
        </authorList>
    </citation>
    <scope>NUCLEOTIDE SEQUENCE [LARGE SCALE GENOMIC DNA]</scope>
    <source>
        <strain evidence="13">WS_11</strain>
    </source>
</reference>
<dbReference type="GO" id="GO:0006529">
    <property type="term" value="P:asparagine biosynthetic process"/>
    <property type="evidence" value="ECO:0007669"/>
    <property type="project" value="UniProtKB-KW"/>
</dbReference>
<keyword evidence="8" id="KW-0028">Amino-acid biosynthesis</keyword>
<evidence type="ECO:0000256" key="3">
    <source>
        <dbReference type="ARBA" id="ARBA00012737"/>
    </source>
</evidence>
<dbReference type="CDD" id="cd00712">
    <property type="entry name" value="AsnB"/>
    <property type="match status" value="1"/>
</dbReference>
<dbReference type="InterPro" id="IPR017932">
    <property type="entry name" value="GATase_2_dom"/>
</dbReference>
<feature type="binding site" evidence="9">
    <location>
        <position position="293"/>
    </location>
    <ligand>
        <name>ATP</name>
        <dbReference type="ChEBI" id="CHEBI:30616"/>
    </ligand>
</feature>
<evidence type="ECO:0000256" key="7">
    <source>
        <dbReference type="ARBA" id="ARBA00048741"/>
    </source>
</evidence>
<dbReference type="Pfam" id="PF13537">
    <property type="entry name" value="GATase_7"/>
    <property type="match status" value="1"/>
</dbReference>
<sequence>MCGIAGKVHVDPTRPVEGALLDRMCAALAHRGPDDQGTVRLGPAGLGHRRLSVLDLSSVAHQPMASADQRLWIVFNGEIYNFLGLRAELERAGHRFRSRSDTEVLLRLYETEGLGCLRRLRGMFAFAVWDARAHELVLVRDRLGVKPLFYHVGREGLTFASELKAVLQDPAVARVTAPAALDQYLTYQYVPAPHCVFRDVRKLPPGHWLRYRDGRVEIQRYWQLHYQPKRRAGTAAELRDVEHELRLRLEEAVRLRLVSDVPVGAFLSGGIDSGAVVAMMSRSLDQPVRTFSIAFDDERYDESAIARRVAERFGAQHTEFSVRPDVVDLLPALARHYDEPYADASAIPTYILAELARQQVTVVLNGDGGDECFAGYDRYRANQIAQALGPLAGVLGSAPARALVGALPHGHGTRDTRWRLKRFVEHLRASPVARNLAWLSQFDAGAKVGLYTEAFRREVAGPDAGEIVLAHQRGADAAAFLDRVLAADVATYLPDCLLVKVDMATMAHGLEARSPFLDHTLMEFAARLPAEVKLRRGRSKWILRRALRGILPREVLARPKMGFNPPVDVWLRGPLRDAAHELLAGPRARARGMFSPPAIARMLDQHERGRWNWHTQLWTLMMLELWLREYVDRAPTPASAVPPAGAQVPTPGPWEPATVGPRAARAH</sequence>
<dbReference type="PANTHER" id="PTHR43284">
    <property type="entry name" value="ASPARAGINE SYNTHETASE (GLUTAMINE-HYDROLYZING)"/>
    <property type="match status" value="1"/>
</dbReference>
<dbReference type="InterPro" id="IPR051786">
    <property type="entry name" value="ASN_synthetase/amidase"/>
</dbReference>
<dbReference type="GO" id="GO:0004066">
    <property type="term" value="F:asparagine synthase (glutamine-hydrolyzing) activity"/>
    <property type="evidence" value="ECO:0007669"/>
    <property type="project" value="UniProtKB-EC"/>
</dbReference>
<comment type="pathway">
    <text evidence="1">Amino-acid biosynthesis; L-asparagine biosynthesis; L-asparagine from L-aspartate (L-Gln route): step 1/1.</text>
</comment>
<evidence type="ECO:0000313" key="14">
    <source>
        <dbReference type="Proteomes" id="UP000319771"/>
    </source>
</evidence>
<evidence type="ECO:0000256" key="11">
    <source>
        <dbReference type="SAM" id="MobiDB-lite"/>
    </source>
</evidence>
<dbReference type="AlphaFoldDB" id="A0A538UDC1"/>
<keyword evidence="13" id="KW-0436">Ligase</keyword>
<accession>A0A538UDC1</accession>
<evidence type="ECO:0000313" key="13">
    <source>
        <dbReference type="EMBL" id="TMQ73886.1"/>
    </source>
</evidence>
<dbReference type="Proteomes" id="UP000319771">
    <property type="component" value="Unassembled WGS sequence"/>
</dbReference>
<comment type="caution">
    <text evidence="13">The sequence shown here is derived from an EMBL/GenBank/DDBJ whole genome shotgun (WGS) entry which is preliminary data.</text>
</comment>
<evidence type="ECO:0000256" key="2">
    <source>
        <dbReference type="ARBA" id="ARBA00005752"/>
    </source>
</evidence>
<evidence type="ECO:0000256" key="1">
    <source>
        <dbReference type="ARBA" id="ARBA00005187"/>
    </source>
</evidence>
<dbReference type="PANTHER" id="PTHR43284:SF1">
    <property type="entry name" value="ASPARAGINE SYNTHETASE"/>
    <property type="match status" value="1"/>
</dbReference>
<dbReference type="EC" id="6.3.5.4" evidence="3"/>
<dbReference type="NCBIfam" id="TIGR01536">
    <property type="entry name" value="asn_synth_AEB"/>
    <property type="match status" value="1"/>
</dbReference>
<comment type="catalytic activity">
    <reaction evidence="7">
        <text>L-aspartate + L-glutamine + ATP + H2O = L-asparagine + L-glutamate + AMP + diphosphate + H(+)</text>
        <dbReference type="Rhea" id="RHEA:12228"/>
        <dbReference type="ChEBI" id="CHEBI:15377"/>
        <dbReference type="ChEBI" id="CHEBI:15378"/>
        <dbReference type="ChEBI" id="CHEBI:29985"/>
        <dbReference type="ChEBI" id="CHEBI:29991"/>
        <dbReference type="ChEBI" id="CHEBI:30616"/>
        <dbReference type="ChEBI" id="CHEBI:33019"/>
        <dbReference type="ChEBI" id="CHEBI:58048"/>
        <dbReference type="ChEBI" id="CHEBI:58359"/>
        <dbReference type="ChEBI" id="CHEBI:456215"/>
        <dbReference type="EC" id="6.3.5.4"/>
    </reaction>
</comment>
<dbReference type="InterPro" id="IPR033738">
    <property type="entry name" value="AsnB_N"/>
</dbReference>
<evidence type="ECO:0000256" key="10">
    <source>
        <dbReference type="PIRSR" id="PIRSR001589-3"/>
    </source>
</evidence>
<keyword evidence="4 9" id="KW-0547">Nucleotide-binding</keyword>
<dbReference type="InterPro" id="IPR001962">
    <property type="entry name" value="Asn_synthase"/>
</dbReference>
<evidence type="ECO:0000259" key="12">
    <source>
        <dbReference type="PROSITE" id="PS51278"/>
    </source>
</evidence>
<dbReference type="Gene3D" id="3.60.20.10">
    <property type="entry name" value="Glutamine Phosphoribosylpyrophosphate, subunit 1, domain 1"/>
    <property type="match status" value="1"/>
</dbReference>
<feature type="site" description="Important for beta-aspartyl-AMP intermediate formation" evidence="10">
    <location>
        <position position="367"/>
    </location>
</feature>
<dbReference type="GO" id="GO:0005524">
    <property type="term" value="F:ATP binding"/>
    <property type="evidence" value="ECO:0007669"/>
    <property type="project" value="UniProtKB-KW"/>
</dbReference>
<keyword evidence="5 9" id="KW-0067">ATP-binding</keyword>
<dbReference type="SUPFAM" id="SSF52402">
    <property type="entry name" value="Adenine nucleotide alpha hydrolases-like"/>
    <property type="match status" value="1"/>
</dbReference>
<gene>
    <name evidence="13" type="primary">asnB</name>
    <name evidence="13" type="ORF">E6K81_02405</name>
</gene>
<feature type="active site" description="For GATase activity" evidence="8">
    <location>
        <position position="2"/>
    </location>
</feature>
<keyword evidence="6 8" id="KW-0315">Glutamine amidotransferase</keyword>
<dbReference type="SUPFAM" id="SSF56235">
    <property type="entry name" value="N-terminal nucleophile aminohydrolases (Ntn hydrolases)"/>
    <property type="match status" value="1"/>
</dbReference>
<feature type="region of interest" description="Disordered" evidence="11">
    <location>
        <begin position="637"/>
        <end position="667"/>
    </location>
</feature>
<dbReference type="CDD" id="cd01991">
    <property type="entry name" value="Asn_synthase_B_C"/>
    <property type="match status" value="1"/>
</dbReference>
<proteinExistence type="inferred from homology"/>
<dbReference type="Pfam" id="PF00733">
    <property type="entry name" value="Asn_synthase"/>
    <property type="match status" value="1"/>
</dbReference>
<dbReference type="InterPro" id="IPR014729">
    <property type="entry name" value="Rossmann-like_a/b/a_fold"/>
</dbReference>
<dbReference type="PROSITE" id="PS51278">
    <property type="entry name" value="GATASE_TYPE_2"/>
    <property type="match status" value="1"/>
</dbReference>
<protein>
    <recommendedName>
        <fullName evidence="3">asparagine synthase (glutamine-hydrolyzing)</fullName>
        <ecNumber evidence="3">6.3.5.4</ecNumber>
    </recommendedName>
</protein>
<dbReference type="GO" id="GO:0005829">
    <property type="term" value="C:cytosol"/>
    <property type="evidence" value="ECO:0007669"/>
    <property type="project" value="TreeGrafter"/>
</dbReference>
<name>A0A538UDC1_UNCEI</name>
<organism evidence="13 14">
    <name type="scientific">Eiseniibacteriota bacterium</name>
    <dbReference type="NCBI Taxonomy" id="2212470"/>
    <lineage>
        <taxon>Bacteria</taxon>
        <taxon>Candidatus Eiseniibacteriota</taxon>
    </lineage>
</organism>
<keyword evidence="8" id="KW-0061">Asparagine biosynthesis</keyword>
<evidence type="ECO:0000256" key="5">
    <source>
        <dbReference type="ARBA" id="ARBA00022840"/>
    </source>
</evidence>
<dbReference type="InterPro" id="IPR006426">
    <property type="entry name" value="Asn_synth_AEB"/>
</dbReference>